<accession>A0AAW2GKS4</accession>
<reference evidence="2 3" key="1">
    <citation type="submission" date="2023-03" db="EMBL/GenBank/DDBJ databases">
        <title>High recombination rates correlate with genetic variation in Cardiocondyla obscurior ants.</title>
        <authorList>
            <person name="Errbii M."/>
        </authorList>
    </citation>
    <scope>NUCLEOTIDE SEQUENCE [LARGE SCALE GENOMIC DNA]</scope>
    <source>
        <strain evidence="2">Alpha-2009</strain>
        <tissue evidence="2">Whole body</tissue>
    </source>
</reference>
<gene>
    <name evidence="2" type="ORF">PUN28_003382</name>
</gene>
<feature type="transmembrane region" description="Helical" evidence="1">
    <location>
        <begin position="97"/>
        <end position="120"/>
    </location>
</feature>
<evidence type="ECO:0000313" key="2">
    <source>
        <dbReference type="EMBL" id="KAL0128095.1"/>
    </source>
</evidence>
<dbReference type="AlphaFoldDB" id="A0AAW2GKS4"/>
<keyword evidence="1" id="KW-1133">Transmembrane helix</keyword>
<keyword evidence="1" id="KW-0472">Membrane</keyword>
<dbReference type="Proteomes" id="UP001430953">
    <property type="component" value="Unassembled WGS sequence"/>
</dbReference>
<sequence length="159" mass="18412">MWEPVLRGFARFETVITRLILYSLMTSLMRLGNNVSFCTFYSFRMATICRTLDVLPSYIPVTSDKCCYISKRRVSRIERIFRPSVCSSVSSSRIPPFSFFFFAPPLFLFAYNVVAARTVAPRICRIDLRALLENFQAEGRKRELIIMRPGMTLPVDARE</sequence>
<organism evidence="2 3">
    <name type="scientific">Cardiocondyla obscurior</name>
    <dbReference type="NCBI Taxonomy" id="286306"/>
    <lineage>
        <taxon>Eukaryota</taxon>
        <taxon>Metazoa</taxon>
        <taxon>Ecdysozoa</taxon>
        <taxon>Arthropoda</taxon>
        <taxon>Hexapoda</taxon>
        <taxon>Insecta</taxon>
        <taxon>Pterygota</taxon>
        <taxon>Neoptera</taxon>
        <taxon>Endopterygota</taxon>
        <taxon>Hymenoptera</taxon>
        <taxon>Apocrita</taxon>
        <taxon>Aculeata</taxon>
        <taxon>Formicoidea</taxon>
        <taxon>Formicidae</taxon>
        <taxon>Myrmicinae</taxon>
        <taxon>Cardiocondyla</taxon>
    </lineage>
</organism>
<evidence type="ECO:0000256" key="1">
    <source>
        <dbReference type="SAM" id="Phobius"/>
    </source>
</evidence>
<dbReference type="EMBL" id="JADYXP020000003">
    <property type="protein sequence ID" value="KAL0128095.1"/>
    <property type="molecule type" value="Genomic_DNA"/>
</dbReference>
<comment type="caution">
    <text evidence="2">The sequence shown here is derived from an EMBL/GenBank/DDBJ whole genome shotgun (WGS) entry which is preliminary data.</text>
</comment>
<keyword evidence="3" id="KW-1185">Reference proteome</keyword>
<evidence type="ECO:0000313" key="3">
    <source>
        <dbReference type="Proteomes" id="UP001430953"/>
    </source>
</evidence>
<protein>
    <submittedName>
        <fullName evidence="2">Uncharacterized protein</fullName>
    </submittedName>
</protein>
<name>A0AAW2GKS4_9HYME</name>
<keyword evidence="1" id="KW-0812">Transmembrane</keyword>
<proteinExistence type="predicted"/>